<proteinExistence type="predicted"/>
<feature type="domain" description="DUF4140" evidence="3">
    <location>
        <begin position="29"/>
        <end position="125"/>
    </location>
</feature>
<evidence type="ECO:0008006" key="6">
    <source>
        <dbReference type="Google" id="ProtNLM"/>
    </source>
</evidence>
<keyword evidence="5" id="KW-1185">Reference proteome</keyword>
<evidence type="ECO:0000259" key="3">
    <source>
        <dbReference type="Pfam" id="PF13600"/>
    </source>
</evidence>
<dbReference type="EMBL" id="JAWWNJ010000011">
    <property type="protein sequence ID" value="KAK7044469.1"/>
    <property type="molecule type" value="Genomic_DNA"/>
</dbReference>
<evidence type="ECO:0000313" key="4">
    <source>
        <dbReference type="EMBL" id="KAK7044469.1"/>
    </source>
</evidence>
<dbReference type="PANTHER" id="PTHR31005:SF8">
    <property type="entry name" value="DUF4139 DOMAIN-CONTAINING PROTEIN"/>
    <property type="match status" value="1"/>
</dbReference>
<evidence type="ECO:0000259" key="2">
    <source>
        <dbReference type="Pfam" id="PF13598"/>
    </source>
</evidence>
<protein>
    <recommendedName>
        <fullName evidence="6">Mucoidy inhibitor A</fullName>
    </recommendedName>
</protein>
<sequence length="604" mass="65313">MSESSVDPPAFQPTSIELESVTDSKIVSVSLYPTQAEIVRLYKFAVQTGQNQVNISGLPNLLEADSLRVEGRGAATIHDVTLSLADEHVPQSSAKLEELLNTREDTANALTRCEEALASLKQYLGSLNVQSLSAAQLEPVLEQYETTGARLDRRKAELTRELLRMGREITAERAQIAVPPEQNKLRTRAAIGVFAQGAGDVEIALIYAVPLASWRALYDIRVDMDTKESPVRLIYKAAIKQNTGESWDNVPLQLETSIPTFGLGVPALFPWNVDIYQPMAYASYPDHSRQRSGFVQPQGAWGPVPHAAIQPMMMAGSVGRRSRSSSRSRSPERARRRGSHSPVILPAPAEVASSGNINATFRVPGLVTIPCDDAVHNFTIVELKPEAKMSWVAVPKREAKTHLTARITNASEYTLLSGNASVYVDGSFIARSAVPPVSPQESFDCPLGLDPSIRITYPPIIKKLSQTGFGFYNLKQKTATHNFTQRITVHNTKSVAIEGLKVIDQIHGSRNAQIKVKLAQPALAFGGESGGGEGTVNDADADAGGKGKAASVNVSKGVVAQWDGGDEQDRRVSWVCAVPAKGKINLTLEWTVTVSPADARVIGL</sequence>
<dbReference type="AlphaFoldDB" id="A0AAW0D0C2"/>
<dbReference type="InterPro" id="IPR025554">
    <property type="entry name" value="DUF4140"/>
</dbReference>
<evidence type="ECO:0000313" key="5">
    <source>
        <dbReference type="Proteomes" id="UP001362999"/>
    </source>
</evidence>
<comment type="caution">
    <text evidence="4">The sequence shown here is derived from an EMBL/GenBank/DDBJ whole genome shotgun (WGS) entry which is preliminary data.</text>
</comment>
<dbReference type="Proteomes" id="UP001362999">
    <property type="component" value="Unassembled WGS sequence"/>
</dbReference>
<accession>A0AAW0D0C2</accession>
<gene>
    <name evidence="4" type="ORF">R3P38DRAFT_2878923</name>
</gene>
<dbReference type="NCBIfam" id="TIGR02231">
    <property type="entry name" value="mucoidy inhibitor MuiA family protein"/>
    <property type="match status" value="1"/>
</dbReference>
<dbReference type="PANTHER" id="PTHR31005">
    <property type="entry name" value="DUF4139 DOMAIN-CONTAINING PROTEIN"/>
    <property type="match status" value="1"/>
</dbReference>
<evidence type="ECO:0000256" key="1">
    <source>
        <dbReference type="SAM" id="MobiDB-lite"/>
    </source>
</evidence>
<reference evidence="4 5" key="1">
    <citation type="journal article" date="2024" name="J Genomics">
        <title>Draft genome sequencing and assembly of Favolaschia claudopus CIRM-BRFM 2984 isolated from oak limbs.</title>
        <authorList>
            <person name="Navarro D."/>
            <person name="Drula E."/>
            <person name="Chaduli D."/>
            <person name="Cazenave R."/>
            <person name="Ahrendt S."/>
            <person name="Wang J."/>
            <person name="Lipzen A."/>
            <person name="Daum C."/>
            <person name="Barry K."/>
            <person name="Grigoriev I.V."/>
            <person name="Favel A."/>
            <person name="Rosso M.N."/>
            <person name="Martin F."/>
        </authorList>
    </citation>
    <scope>NUCLEOTIDE SEQUENCE [LARGE SCALE GENOMIC DNA]</scope>
    <source>
        <strain evidence="4 5">CIRM-BRFM 2984</strain>
    </source>
</reference>
<organism evidence="4 5">
    <name type="scientific">Favolaschia claudopus</name>
    <dbReference type="NCBI Taxonomy" id="2862362"/>
    <lineage>
        <taxon>Eukaryota</taxon>
        <taxon>Fungi</taxon>
        <taxon>Dikarya</taxon>
        <taxon>Basidiomycota</taxon>
        <taxon>Agaricomycotina</taxon>
        <taxon>Agaricomycetes</taxon>
        <taxon>Agaricomycetidae</taxon>
        <taxon>Agaricales</taxon>
        <taxon>Marasmiineae</taxon>
        <taxon>Mycenaceae</taxon>
        <taxon>Favolaschia</taxon>
    </lineage>
</organism>
<dbReference type="InterPro" id="IPR037291">
    <property type="entry name" value="DUF4139"/>
</dbReference>
<name>A0AAW0D0C2_9AGAR</name>
<dbReference type="InterPro" id="IPR011935">
    <property type="entry name" value="CHP02231"/>
</dbReference>
<dbReference type="Pfam" id="PF13598">
    <property type="entry name" value="DUF4139"/>
    <property type="match status" value="1"/>
</dbReference>
<dbReference type="Pfam" id="PF13600">
    <property type="entry name" value="DUF4140"/>
    <property type="match status" value="1"/>
</dbReference>
<feature type="region of interest" description="Disordered" evidence="1">
    <location>
        <begin position="315"/>
        <end position="343"/>
    </location>
</feature>
<feature type="domain" description="DUF4139" evidence="2">
    <location>
        <begin position="204"/>
        <end position="529"/>
    </location>
</feature>